<keyword evidence="2" id="KW-1185">Reference proteome</keyword>
<comment type="caution">
    <text evidence="1">The sequence shown here is derived from an EMBL/GenBank/DDBJ whole genome shotgun (WGS) entry which is preliminary data.</text>
</comment>
<dbReference type="Proteomes" id="UP001200034">
    <property type="component" value="Unassembled WGS sequence"/>
</dbReference>
<protein>
    <submittedName>
        <fullName evidence="1">Uncharacterized protein</fullName>
    </submittedName>
</protein>
<dbReference type="InterPro" id="IPR009882">
    <property type="entry name" value="Gypsy"/>
</dbReference>
<evidence type="ECO:0000313" key="2">
    <source>
        <dbReference type="Proteomes" id="UP001200034"/>
    </source>
</evidence>
<evidence type="ECO:0000313" key="1">
    <source>
        <dbReference type="EMBL" id="KAH8385785.1"/>
    </source>
</evidence>
<dbReference type="AlphaFoldDB" id="A0AAD4K8Q6"/>
<gene>
    <name evidence="1" type="ORF">KR093_000349</name>
</gene>
<dbReference type="EMBL" id="JAJJHW010000269">
    <property type="protein sequence ID" value="KAH8385785.1"/>
    <property type="molecule type" value="Genomic_DNA"/>
</dbReference>
<accession>A0AAD4K8Q6</accession>
<reference evidence="1" key="1">
    <citation type="journal article" date="2021" name="Mol. Ecol. Resour.">
        <title>Phylogenomic analyses of the genus Drosophila reveals genomic signals of climate adaptation.</title>
        <authorList>
            <person name="Li F."/>
            <person name="Rane R.V."/>
            <person name="Luria V."/>
            <person name="Xiong Z."/>
            <person name="Chen J."/>
            <person name="Li Z."/>
            <person name="Catullo R.A."/>
            <person name="Griffin P.C."/>
            <person name="Schiffer M."/>
            <person name="Pearce S."/>
            <person name="Lee S.F."/>
            <person name="McElroy K."/>
            <person name="Stocker A."/>
            <person name="Shirriffs J."/>
            <person name="Cockerell F."/>
            <person name="Coppin C."/>
            <person name="Sgro C.M."/>
            <person name="Karger A."/>
            <person name="Cain J.W."/>
            <person name="Weber J.A."/>
            <person name="Santpere G."/>
            <person name="Kirschner M.W."/>
            <person name="Hoffmann A.A."/>
            <person name="Oakeshott J.G."/>
            <person name="Zhang G."/>
        </authorList>
    </citation>
    <scope>NUCLEOTIDE SEQUENCE</scope>
    <source>
        <strain evidence="1">BGI-SZ-2011g</strain>
    </source>
</reference>
<proteinExistence type="predicted"/>
<dbReference type="Pfam" id="PF07253">
    <property type="entry name" value="Gypsy"/>
    <property type="match status" value="1"/>
</dbReference>
<organism evidence="1 2">
    <name type="scientific">Drosophila rubida</name>
    <dbReference type="NCBI Taxonomy" id="30044"/>
    <lineage>
        <taxon>Eukaryota</taxon>
        <taxon>Metazoa</taxon>
        <taxon>Ecdysozoa</taxon>
        <taxon>Arthropoda</taxon>
        <taxon>Hexapoda</taxon>
        <taxon>Insecta</taxon>
        <taxon>Pterygota</taxon>
        <taxon>Neoptera</taxon>
        <taxon>Endopterygota</taxon>
        <taxon>Diptera</taxon>
        <taxon>Brachycera</taxon>
        <taxon>Muscomorpha</taxon>
        <taxon>Ephydroidea</taxon>
        <taxon>Drosophilidae</taxon>
        <taxon>Drosophila</taxon>
    </lineage>
</organism>
<name>A0AAD4K8Q6_9MUSC</name>
<sequence>MIVNDDQAQISIDGGPEIFTNSTHLVVFERAATINGTRYVNQREAPNKASGIAGSPLLNIISYDPVLSMPLRHRMNNQDLHTIQEFMEEMTSTWSPKMWFVTGVRISLMCTDSFPIFQVLRKRRESLKVQRVIDSFSVTGDGHNLEEK</sequence>